<feature type="domain" description="AB hydrolase-1" evidence="1">
    <location>
        <begin position="6"/>
        <end position="230"/>
    </location>
</feature>
<dbReference type="PANTHER" id="PTHR42886:SF29">
    <property type="entry name" value="PUMMELIG, ISOFORM A"/>
    <property type="match status" value="1"/>
</dbReference>
<evidence type="ECO:0000259" key="1">
    <source>
        <dbReference type="Pfam" id="PF12697"/>
    </source>
</evidence>
<dbReference type="Proteomes" id="UP000439752">
    <property type="component" value="Unassembled WGS sequence"/>
</dbReference>
<reference evidence="2 3" key="1">
    <citation type="submission" date="2019-10" db="EMBL/GenBank/DDBJ databases">
        <authorList>
            <person name="Karimi E."/>
        </authorList>
    </citation>
    <scope>NUCLEOTIDE SEQUENCE [LARGE SCALE GENOMIC DNA]</scope>
    <source>
        <strain evidence="2">Exiguobacterium sp. 9Y</strain>
    </source>
</reference>
<sequence>MSKQTLVLLHGFAGGTDYFNRVEAKLRLSFDVLPLRLPGHEGEDVGPDTVEGFAEWVMKDLERREIENPIIVGHSFGGYITAAIVEAYADKISGFGLVYSTAKPDATEAKQKRNQNISRVEEIGVRAFVDGMIPGLFAEGADPMLISEAKEIGYMMTVEGAIRALSAMRDRRDVTSALNQTSVPGVIVHGEKDALISKESAFSPNNSRISFESTDSGHMGMLETPDAFCEIIERVFA</sequence>
<evidence type="ECO:0000313" key="2">
    <source>
        <dbReference type="EMBL" id="VWX36740.1"/>
    </source>
</evidence>
<gene>
    <name evidence="2" type="ORF">EXIGUO9Y_290030</name>
</gene>
<keyword evidence="2" id="KW-0378">Hydrolase</keyword>
<protein>
    <submittedName>
        <fullName evidence="2">Alpha/beta hydrolase</fullName>
    </submittedName>
</protein>
<dbReference type="SUPFAM" id="SSF53474">
    <property type="entry name" value="alpha/beta-Hydrolases"/>
    <property type="match status" value="1"/>
</dbReference>
<dbReference type="AlphaFoldDB" id="A0A653ICR3"/>
<evidence type="ECO:0000313" key="3">
    <source>
        <dbReference type="Proteomes" id="UP000439752"/>
    </source>
</evidence>
<dbReference type="InterPro" id="IPR000073">
    <property type="entry name" value="AB_hydrolase_1"/>
</dbReference>
<accession>A0A653ICR3</accession>
<dbReference type="InterPro" id="IPR029058">
    <property type="entry name" value="AB_hydrolase_fold"/>
</dbReference>
<dbReference type="RefSeq" id="WP_159173534.1">
    <property type="nucleotide sequence ID" value="NZ_LR732312.1"/>
</dbReference>
<dbReference type="EMBL" id="CABWKQ010000022">
    <property type="protein sequence ID" value="VWX36740.1"/>
    <property type="molecule type" value="Genomic_DNA"/>
</dbReference>
<dbReference type="Pfam" id="PF12697">
    <property type="entry name" value="Abhydrolase_6"/>
    <property type="match status" value="1"/>
</dbReference>
<dbReference type="GO" id="GO:0016787">
    <property type="term" value="F:hydrolase activity"/>
    <property type="evidence" value="ECO:0007669"/>
    <property type="project" value="UniProtKB-KW"/>
</dbReference>
<keyword evidence="3" id="KW-1185">Reference proteome</keyword>
<dbReference type="PANTHER" id="PTHR42886">
    <property type="entry name" value="RE40534P-RELATED"/>
    <property type="match status" value="1"/>
</dbReference>
<proteinExistence type="predicted"/>
<dbReference type="Gene3D" id="3.40.50.1820">
    <property type="entry name" value="alpha/beta hydrolase"/>
    <property type="match status" value="1"/>
</dbReference>
<organism evidence="2 3">
    <name type="scientific">Exiguobacterium oxidotolerans</name>
    <dbReference type="NCBI Taxonomy" id="223958"/>
    <lineage>
        <taxon>Bacteria</taxon>
        <taxon>Bacillati</taxon>
        <taxon>Bacillota</taxon>
        <taxon>Bacilli</taxon>
        <taxon>Bacillales</taxon>
        <taxon>Bacillales Family XII. Incertae Sedis</taxon>
        <taxon>Exiguobacterium</taxon>
    </lineage>
</organism>
<name>A0A653ICR3_9BACL</name>